<keyword evidence="1" id="KW-0472">Membrane</keyword>
<reference evidence="2" key="1">
    <citation type="journal article" date="2021" name="Proc. Natl. Acad. Sci. U.S.A.">
        <title>A Catalog of Tens of Thousands of Viruses from Human Metagenomes Reveals Hidden Associations with Chronic Diseases.</title>
        <authorList>
            <person name="Tisza M.J."/>
            <person name="Buck C.B."/>
        </authorList>
    </citation>
    <scope>NUCLEOTIDE SEQUENCE</scope>
    <source>
        <strain evidence="2">CtAFE3</strain>
    </source>
</reference>
<feature type="transmembrane region" description="Helical" evidence="1">
    <location>
        <begin position="6"/>
        <end position="25"/>
    </location>
</feature>
<dbReference type="EMBL" id="BK032542">
    <property type="protein sequence ID" value="DAF46665.1"/>
    <property type="molecule type" value="Genomic_DNA"/>
</dbReference>
<proteinExistence type="predicted"/>
<keyword evidence="1" id="KW-0812">Transmembrane</keyword>
<protein>
    <submittedName>
        <fullName evidence="2">Holin protein</fullName>
    </submittedName>
</protein>
<organism evidence="2">
    <name type="scientific">Siphoviridae sp. ctAFE3</name>
    <dbReference type="NCBI Taxonomy" id="2827796"/>
    <lineage>
        <taxon>Viruses</taxon>
        <taxon>Duplodnaviria</taxon>
        <taxon>Heunggongvirae</taxon>
        <taxon>Uroviricota</taxon>
        <taxon>Caudoviricetes</taxon>
    </lineage>
</organism>
<keyword evidence="1" id="KW-1133">Transmembrane helix</keyword>
<evidence type="ECO:0000256" key="1">
    <source>
        <dbReference type="SAM" id="Phobius"/>
    </source>
</evidence>
<name>A0A8S5S6V0_9CAUD</name>
<sequence>MSDGLILGLSTGVAMPLLTLIVKWYNEKDEKSLKEINSTLNEIKDLTRKTADGTKTISRYRLLKDMSRIINRGYISTKELEEITILYHSYRELGGNSTVSEIYSMIKNLPIKNGVTDFYDR</sequence>
<accession>A0A8S5S6V0</accession>
<evidence type="ECO:0000313" key="2">
    <source>
        <dbReference type="EMBL" id="DAF46665.1"/>
    </source>
</evidence>